<keyword evidence="1" id="KW-0812">Transmembrane</keyword>
<feature type="transmembrane region" description="Helical" evidence="1">
    <location>
        <begin position="98"/>
        <end position="120"/>
    </location>
</feature>
<keyword evidence="1" id="KW-0472">Membrane</keyword>
<feature type="transmembrane region" description="Helical" evidence="1">
    <location>
        <begin position="66"/>
        <end position="86"/>
    </location>
</feature>
<keyword evidence="1" id="KW-1133">Transmembrane helix</keyword>
<evidence type="ECO:0000259" key="2">
    <source>
        <dbReference type="Pfam" id="PF25487"/>
    </source>
</evidence>
<dbReference type="Proteomes" id="UP001589789">
    <property type="component" value="Unassembled WGS sequence"/>
</dbReference>
<evidence type="ECO:0000256" key="1">
    <source>
        <dbReference type="SAM" id="Phobius"/>
    </source>
</evidence>
<feature type="transmembrane region" description="Helical" evidence="1">
    <location>
        <begin position="31"/>
        <end position="54"/>
    </location>
</feature>
<evidence type="ECO:0000313" key="3">
    <source>
        <dbReference type="EMBL" id="MFC0384869.1"/>
    </source>
</evidence>
<name>A0ABV6INP2_9PROT</name>
<reference evidence="3 4" key="1">
    <citation type="submission" date="2024-09" db="EMBL/GenBank/DDBJ databases">
        <authorList>
            <person name="Sun Q."/>
            <person name="Mori K."/>
        </authorList>
    </citation>
    <scope>NUCLEOTIDE SEQUENCE [LARGE SCALE GENOMIC DNA]</scope>
    <source>
        <strain evidence="3 4">CCM 7468</strain>
    </source>
</reference>
<feature type="domain" description="Ethylene receptor 1-like N-terminal" evidence="2">
    <location>
        <begin position="32"/>
        <end position="120"/>
    </location>
</feature>
<comment type="caution">
    <text evidence="3">The sequence shown here is derived from an EMBL/GenBank/DDBJ whole genome shotgun (WGS) entry which is preliminary data.</text>
</comment>
<dbReference type="Pfam" id="PF25487">
    <property type="entry name" value="ETR1_N"/>
    <property type="match status" value="1"/>
</dbReference>
<gene>
    <name evidence="3" type="ORF">ACFFIC_04805</name>
</gene>
<organism evidence="3 4">
    <name type="scientific">Muricoccus vinaceus</name>
    <dbReference type="NCBI Taxonomy" id="424704"/>
    <lineage>
        <taxon>Bacteria</taxon>
        <taxon>Pseudomonadati</taxon>
        <taxon>Pseudomonadota</taxon>
        <taxon>Alphaproteobacteria</taxon>
        <taxon>Acetobacterales</taxon>
        <taxon>Roseomonadaceae</taxon>
        <taxon>Muricoccus</taxon>
    </lineage>
</organism>
<protein>
    <recommendedName>
        <fullName evidence="2">Ethylene receptor 1-like N-terminal domain-containing protein</fullName>
    </recommendedName>
</protein>
<sequence length="138" mass="15147">MLQTIADASYDIIQGWGGYAPHAVCLLEDPAIIAITVVTNLGVAAAYFMIPFALWRFLRRFETLPFRSVLVMFVVFILACGTSHITKVMTLFLGGWTYWLDAAVCSLTLIASLGTAIGLVRHGRRIAFLTGRLIARPA</sequence>
<proteinExistence type="predicted"/>
<dbReference type="InterPro" id="IPR058544">
    <property type="entry name" value="ETR1_N"/>
</dbReference>
<accession>A0ABV6INP2</accession>
<keyword evidence="4" id="KW-1185">Reference proteome</keyword>
<dbReference type="RefSeq" id="WP_377049003.1">
    <property type="nucleotide sequence ID" value="NZ_JBHLVZ010000002.1"/>
</dbReference>
<evidence type="ECO:0000313" key="4">
    <source>
        <dbReference type="Proteomes" id="UP001589789"/>
    </source>
</evidence>
<dbReference type="EMBL" id="JBHLVZ010000002">
    <property type="protein sequence ID" value="MFC0384869.1"/>
    <property type="molecule type" value="Genomic_DNA"/>
</dbReference>